<dbReference type="Gene3D" id="1.10.510.10">
    <property type="entry name" value="Transferase(Phosphotransferase) domain 1"/>
    <property type="match status" value="1"/>
</dbReference>
<evidence type="ECO:0000259" key="2">
    <source>
        <dbReference type="PROSITE" id="PS50011"/>
    </source>
</evidence>
<feature type="compositionally biased region" description="Basic and acidic residues" evidence="1">
    <location>
        <begin position="577"/>
        <end position="595"/>
    </location>
</feature>
<feature type="region of interest" description="Disordered" evidence="1">
    <location>
        <begin position="493"/>
        <end position="515"/>
    </location>
</feature>
<dbReference type="AlphaFoldDB" id="A0A9P4PGH4"/>
<dbReference type="InterPro" id="IPR000719">
    <property type="entry name" value="Prot_kinase_dom"/>
</dbReference>
<dbReference type="GO" id="GO:0005524">
    <property type="term" value="F:ATP binding"/>
    <property type="evidence" value="ECO:0007669"/>
    <property type="project" value="InterPro"/>
</dbReference>
<name>A0A9P4PGH4_9PLEO</name>
<keyword evidence="4" id="KW-1185">Reference proteome</keyword>
<gene>
    <name evidence="3" type="ORF">P171DRAFT_431440</name>
</gene>
<organism evidence="3 4">
    <name type="scientific">Karstenula rhodostoma CBS 690.94</name>
    <dbReference type="NCBI Taxonomy" id="1392251"/>
    <lineage>
        <taxon>Eukaryota</taxon>
        <taxon>Fungi</taxon>
        <taxon>Dikarya</taxon>
        <taxon>Ascomycota</taxon>
        <taxon>Pezizomycotina</taxon>
        <taxon>Dothideomycetes</taxon>
        <taxon>Pleosporomycetidae</taxon>
        <taxon>Pleosporales</taxon>
        <taxon>Massarineae</taxon>
        <taxon>Didymosphaeriaceae</taxon>
        <taxon>Karstenula</taxon>
    </lineage>
</organism>
<evidence type="ECO:0000313" key="4">
    <source>
        <dbReference type="Proteomes" id="UP000799764"/>
    </source>
</evidence>
<dbReference type="EMBL" id="MU001500">
    <property type="protein sequence ID" value="KAF2444639.1"/>
    <property type="molecule type" value="Genomic_DNA"/>
</dbReference>
<dbReference type="PANTHER" id="PTHR24359">
    <property type="entry name" value="SERINE/THREONINE-PROTEIN KINASE SBK1"/>
    <property type="match status" value="1"/>
</dbReference>
<sequence>MTSYIHPPSEYADFIAHVERNRVTASEISPPSGRRSFIRLSTLRNYLTPKRIRRLLLCYFPTGTYWKAIYNGGYLIVFSILVRIAKVPFLPYFLSNRKLSDAYLPFSHHYDWPRPCHEFFYQFFCEQWQFCAQRFLSDCLFSLQIDERIILPIKSIGLLNKGTDFRVYKIELYDEYNSLTEGDEHGKPTTNIFALKTCNARGIEAYNVEVDAYRILSDQTDIRAHILHFYGSWSQCETYNMLFEYVSGGTLTQFMKNTKPPTQRELILQFWTSMLDVIKPLARIHALSVTDDGHRYLQGIHHDIKPDNILVDVTPNSSTYDVTFKLADLGLTEFEPMSDTDEATIARSNRGTQMFSAPECFIDEADTFLLHTPVNAKPSKDIWSLGCVFSIAAVWSVFGYEGILEYESRRAAETQRMPKLQDTSYRGCFHDTTTVLDVVLNTHRRVCTMRQSDDDLIQQVMGLTSDMLSHASLRPSAVGVYKRSRSILERTSTPSFLRPDGTNSIIERRPPPQIPPEYFPLAPNENTPQMRMYQSESTTGRSLSSDVEIMIGDLSLRDSDARTHSVPARPHINVAGDPEHSRTRAISKDDVRQDRSSNPQNPWVVIPKCEDLNVDFSGTR</sequence>
<feature type="domain" description="Protein kinase" evidence="2">
    <location>
        <begin position="153"/>
        <end position="488"/>
    </location>
</feature>
<dbReference type="InterPro" id="IPR011009">
    <property type="entry name" value="Kinase-like_dom_sf"/>
</dbReference>
<evidence type="ECO:0000313" key="3">
    <source>
        <dbReference type="EMBL" id="KAF2444639.1"/>
    </source>
</evidence>
<dbReference type="PANTHER" id="PTHR24359:SF1">
    <property type="entry name" value="INHIBITOR OF NUCLEAR FACTOR KAPPA-B KINASE EPSILON SUBUNIT HOMOLOG 1-RELATED"/>
    <property type="match status" value="1"/>
</dbReference>
<reference evidence="3" key="1">
    <citation type="journal article" date="2020" name="Stud. Mycol.">
        <title>101 Dothideomycetes genomes: a test case for predicting lifestyles and emergence of pathogens.</title>
        <authorList>
            <person name="Haridas S."/>
            <person name="Albert R."/>
            <person name="Binder M."/>
            <person name="Bloem J."/>
            <person name="Labutti K."/>
            <person name="Salamov A."/>
            <person name="Andreopoulos B."/>
            <person name="Baker S."/>
            <person name="Barry K."/>
            <person name="Bills G."/>
            <person name="Bluhm B."/>
            <person name="Cannon C."/>
            <person name="Castanera R."/>
            <person name="Culley D."/>
            <person name="Daum C."/>
            <person name="Ezra D."/>
            <person name="Gonzalez J."/>
            <person name="Henrissat B."/>
            <person name="Kuo A."/>
            <person name="Liang C."/>
            <person name="Lipzen A."/>
            <person name="Lutzoni F."/>
            <person name="Magnuson J."/>
            <person name="Mondo S."/>
            <person name="Nolan M."/>
            <person name="Ohm R."/>
            <person name="Pangilinan J."/>
            <person name="Park H.-J."/>
            <person name="Ramirez L."/>
            <person name="Alfaro M."/>
            <person name="Sun H."/>
            <person name="Tritt A."/>
            <person name="Yoshinaga Y."/>
            <person name="Zwiers L.-H."/>
            <person name="Turgeon B."/>
            <person name="Goodwin S."/>
            <person name="Spatafora J."/>
            <person name="Crous P."/>
            <person name="Grigoriev I."/>
        </authorList>
    </citation>
    <scope>NUCLEOTIDE SEQUENCE</scope>
    <source>
        <strain evidence="3">CBS 690.94</strain>
    </source>
</reference>
<keyword evidence="3" id="KW-0418">Kinase</keyword>
<dbReference type="PROSITE" id="PS50011">
    <property type="entry name" value="PROTEIN_KINASE_DOM"/>
    <property type="match status" value="1"/>
</dbReference>
<feature type="region of interest" description="Disordered" evidence="1">
    <location>
        <begin position="562"/>
        <end position="602"/>
    </location>
</feature>
<dbReference type="SUPFAM" id="SSF56112">
    <property type="entry name" value="Protein kinase-like (PK-like)"/>
    <property type="match status" value="1"/>
</dbReference>
<protein>
    <submittedName>
        <fullName evidence="3">Kinase-like protein</fullName>
    </submittedName>
</protein>
<dbReference type="Pfam" id="PF00069">
    <property type="entry name" value="Pkinase"/>
    <property type="match status" value="1"/>
</dbReference>
<dbReference type="Proteomes" id="UP000799764">
    <property type="component" value="Unassembled WGS sequence"/>
</dbReference>
<dbReference type="SMART" id="SM00220">
    <property type="entry name" value="S_TKc"/>
    <property type="match status" value="1"/>
</dbReference>
<accession>A0A9P4PGH4</accession>
<dbReference type="OrthoDB" id="5986190at2759"/>
<dbReference type="GO" id="GO:0004674">
    <property type="term" value="F:protein serine/threonine kinase activity"/>
    <property type="evidence" value="ECO:0007669"/>
    <property type="project" value="TreeGrafter"/>
</dbReference>
<evidence type="ECO:0000256" key="1">
    <source>
        <dbReference type="SAM" id="MobiDB-lite"/>
    </source>
</evidence>
<proteinExistence type="predicted"/>
<comment type="caution">
    <text evidence="3">The sequence shown here is derived from an EMBL/GenBank/DDBJ whole genome shotgun (WGS) entry which is preliminary data.</text>
</comment>
<dbReference type="CDD" id="cd00180">
    <property type="entry name" value="PKc"/>
    <property type="match status" value="1"/>
</dbReference>
<keyword evidence="3" id="KW-0808">Transferase</keyword>